<proteinExistence type="predicted"/>
<gene>
    <name evidence="1" type="ORF">GNZ18_02485</name>
</gene>
<dbReference type="EMBL" id="WOFH01000001">
    <property type="protein sequence ID" value="MUN35469.1"/>
    <property type="molecule type" value="Genomic_DNA"/>
</dbReference>
<organism evidence="1 2">
    <name type="scientific">Actinomadura litoris</name>
    <dbReference type="NCBI Taxonomy" id="2678616"/>
    <lineage>
        <taxon>Bacteria</taxon>
        <taxon>Bacillati</taxon>
        <taxon>Actinomycetota</taxon>
        <taxon>Actinomycetes</taxon>
        <taxon>Streptosporangiales</taxon>
        <taxon>Thermomonosporaceae</taxon>
        <taxon>Actinomadura</taxon>
    </lineage>
</organism>
<name>A0A7K1KTG7_9ACTN</name>
<reference evidence="1 2" key="1">
    <citation type="submission" date="2019-11" db="EMBL/GenBank/DDBJ databases">
        <authorList>
            <person name="Cao P."/>
        </authorList>
    </citation>
    <scope>NUCLEOTIDE SEQUENCE [LARGE SCALE GENOMIC DNA]</scope>
    <source>
        <strain evidence="1 2">NEAU-AAG5</strain>
    </source>
</reference>
<sequence length="83" mass="9714">MRRRREQEAVTDRKVYWVVPHDSKWQVKHSRRVLFEHVLKAVAVAEGRRVAKANAPSQLKVMREDGTIEFESTYGHDPYPPEG</sequence>
<evidence type="ECO:0000313" key="1">
    <source>
        <dbReference type="EMBL" id="MUN35469.1"/>
    </source>
</evidence>
<keyword evidence="2" id="KW-1185">Reference proteome</keyword>
<dbReference type="AlphaFoldDB" id="A0A7K1KTG7"/>
<comment type="caution">
    <text evidence="1">The sequence shown here is derived from an EMBL/GenBank/DDBJ whole genome shotgun (WGS) entry which is preliminary data.</text>
</comment>
<accession>A0A7K1KTG7</accession>
<dbReference type="InterPro" id="IPR018691">
    <property type="entry name" value="DUF2188"/>
</dbReference>
<dbReference type="Pfam" id="PF09954">
    <property type="entry name" value="DUF2188"/>
    <property type="match status" value="1"/>
</dbReference>
<protein>
    <submittedName>
        <fullName evidence="1">DUF2188 domain-containing protein</fullName>
    </submittedName>
</protein>
<dbReference type="Proteomes" id="UP000432015">
    <property type="component" value="Unassembled WGS sequence"/>
</dbReference>
<evidence type="ECO:0000313" key="2">
    <source>
        <dbReference type="Proteomes" id="UP000432015"/>
    </source>
</evidence>